<evidence type="ECO:0000313" key="4">
    <source>
        <dbReference type="Proteomes" id="UP000034471"/>
    </source>
</evidence>
<reference evidence="3 4" key="1">
    <citation type="journal article" date="2015" name="Nature">
        <title>rRNA introns, odd ribosomes, and small enigmatic genomes across a large radiation of phyla.</title>
        <authorList>
            <person name="Brown C.T."/>
            <person name="Hug L.A."/>
            <person name="Thomas B.C."/>
            <person name="Sharon I."/>
            <person name="Castelle C.J."/>
            <person name="Singh A."/>
            <person name="Wilkins M.J."/>
            <person name="Williams K.H."/>
            <person name="Banfield J.F."/>
        </authorList>
    </citation>
    <scope>NUCLEOTIDE SEQUENCE [LARGE SCALE GENOMIC DNA]</scope>
</reference>
<feature type="domain" description="Mur ligase central" evidence="2">
    <location>
        <begin position="35"/>
        <end position="213"/>
    </location>
</feature>
<dbReference type="PANTHER" id="PTHR23135:SF4">
    <property type="entry name" value="UDP-N-ACETYLMURAMOYL-L-ALANYL-D-GLUTAMATE--2,6-DIAMINOPIMELATE LIGASE MURE HOMOLOG, CHLOROPLASTIC"/>
    <property type="match status" value="1"/>
</dbReference>
<evidence type="ECO:0000259" key="1">
    <source>
        <dbReference type="Pfam" id="PF02875"/>
    </source>
</evidence>
<name>A0A0G0H5Z8_9BACT</name>
<comment type="caution">
    <text evidence="3">The sequence shown here is derived from an EMBL/GenBank/DDBJ whole genome shotgun (WGS) entry which is preliminary data.</text>
</comment>
<dbReference type="STRING" id="1618481.US54_C0006G0011"/>
<dbReference type="Pfam" id="PF08245">
    <property type="entry name" value="Mur_ligase_M"/>
    <property type="match status" value="1"/>
</dbReference>
<dbReference type="EMBL" id="LBTJ01000006">
    <property type="protein sequence ID" value="KKQ38658.1"/>
    <property type="molecule type" value="Genomic_DNA"/>
</dbReference>
<dbReference type="InterPro" id="IPR004101">
    <property type="entry name" value="Mur_ligase_C"/>
</dbReference>
<dbReference type="SUPFAM" id="SSF53244">
    <property type="entry name" value="MurD-like peptide ligases, peptide-binding domain"/>
    <property type="match status" value="1"/>
</dbReference>
<dbReference type="GO" id="GO:0016881">
    <property type="term" value="F:acid-amino acid ligase activity"/>
    <property type="evidence" value="ECO:0007669"/>
    <property type="project" value="InterPro"/>
</dbReference>
<evidence type="ECO:0000259" key="2">
    <source>
        <dbReference type="Pfam" id="PF08245"/>
    </source>
</evidence>
<dbReference type="AlphaFoldDB" id="A0A0G0H5Z8"/>
<dbReference type="InterPro" id="IPR013221">
    <property type="entry name" value="Mur_ligase_cen"/>
</dbReference>
<dbReference type="Proteomes" id="UP000034471">
    <property type="component" value="Unassembled WGS sequence"/>
</dbReference>
<dbReference type="PANTHER" id="PTHR23135">
    <property type="entry name" value="MUR LIGASE FAMILY MEMBER"/>
    <property type="match status" value="1"/>
</dbReference>
<organism evidence="3 4">
    <name type="scientific">Candidatus Roizmanbacteria bacterium GW2011_GWA2_37_7</name>
    <dbReference type="NCBI Taxonomy" id="1618481"/>
    <lineage>
        <taxon>Bacteria</taxon>
        <taxon>Candidatus Roizmaniibacteriota</taxon>
    </lineage>
</organism>
<dbReference type="Gene3D" id="3.90.190.20">
    <property type="entry name" value="Mur ligase, C-terminal domain"/>
    <property type="match status" value="1"/>
</dbReference>
<accession>A0A0G0H5Z8</accession>
<dbReference type="InterPro" id="IPR036565">
    <property type="entry name" value="Mur-like_cat_sf"/>
</dbReference>
<feature type="domain" description="Mur ligase C-terminal" evidence="1">
    <location>
        <begin position="239"/>
        <end position="380"/>
    </location>
</feature>
<dbReference type="GO" id="GO:0005524">
    <property type="term" value="F:ATP binding"/>
    <property type="evidence" value="ECO:0007669"/>
    <property type="project" value="InterPro"/>
</dbReference>
<dbReference type="InterPro" id="IPR036615">
    <property type="entry name" value="Mur_ligase_C_dom_sf"/>
</dbReference>
<dbReference type="Pfam" id="PF02875">
    <property type="entry name" value="Mur_ligase_C"/>
    <property type="match status" value="1"/>
</dbReference>
<dbReference type="SUPFAM" id="SSF53623">
    <property type="entry name" value="MurD-like peptide ligases, catalytic domain"/>
    <property type="match status" value="1"/>
</dbReference>
<sequence length="407" mass="46143">MRIFQKIKNIGHFVVAVLANIVFRFPSKELQVIGVTGTDGKTTTSNLIFHILKTNGKKVSIISTISAVIGETESDTGFHVTTPSSFSVQKYIRQAVDYGSKYFVLETTSHALDQYRVFGVRFDVSVITNITQEHLHYHGTYEHYVSSKSKLIHWSNKTFVNKDDQSYSYILKHIGNKKIETYGFNNDADNIIDISKKINIPLAKFNQYNYLAAFLICRELGIAEEDIYPSMKTYKLPPGRLEIVYRGDFIVIVDFAHTPHAVQEALSSIRDEHVTNGRLIHVFGAAAFRDDSKRTPMGRESATYADMVILTEEDYRTEDPYDITSQIAEGLEEHGFKKVDIDTFGSGTNEYTVIIDRQEAIMKACSIARLGDVIVLTGKGHEMSLNRDGKEYHWNDKEEVLKILKDA</sequence>
<proteinExistence type="predicted"/>
<dbReference type="Gene3D" id="3.40.1190.10">
    <property type="entry name" value="Mur-like, catalytic domain"/>
    <property type="match status" value="1"/>
</dbReference>
<gene>
    <name evidence="3" type="ORF">US54_C0006G0011</name>
</gene>
<evidence type="ECO:0000313" key="3">
    <source>
        <dbReference type="EMBL" id="KKQ38658.1"/>
    </source>
</evidence>
<protein>
    <submittedName>
        <fullName evidence="3">UDP-N-acetylmuramyl-tripeptide synthetase</fullName>
    </submittedName>
</protein>